<evidence type="ECO:0000313" key="3">
    <source>
        <dbReference type="Proteomes" id="UP001604277"/>
    </source>
</evidence>
<organism evidence="2 3">
    <name type="scientific">Forsythia ovata</name>
    <dbReference type="NCBI Taxonomy" id="205694"/>
    <lineage>
        <taxon>Eukaryota</taxon>
        <taxon>Viridiplantae</taxon>
        <taxon>Streptophyta</taxon>
        <taxon>Embryophyta</taxon>
        <taxon>Tracheophyta</taxon>
        <taxon>Spermatophyta</taxon>
        <taxon>Magnoliopsida</taxon>
        <taxon>eudicotyledons</taxon>
        <taxon>Gunneridae</taxon>
        <taxon>Pentapetalae</taxon>
        <taxon>asterids</taxon>
        <taxon>lamiids</taxon>
        <taxon>Lamiales</taxon>
        <taxon>Oleaceae</taxon>
        <taxon>Forsythieae</taxon>
        <taxon>Forsythia</taxon>
    </lineage>
</organism>
<dbReference type="Proteomes" id="UP001604277">
    <property type="component" value="Unassembled WGS sequence"/>
</dbReference>
<feature type="region of interest" description="Disordered" evidence="1">
    <location>
        <begin position="320"/>
        <end position="370"/>
    </location>
</feature>
<gene>
    <name evidence="2" type="ORF">Fot_49734</name>
</gene>
<keyword evidence="3" id="KW-1185">Reference proteome</keyword>
<feature type="compositionally biased region" description="Polar residues" evidence="1">
    <location>
        <begin position="349"/>
        <end position="361"/>
    </location>
</feature>
<evidence type="ECO:0000313" key="2">
    <source>
        <dbReference type="EMBL" id="KAL2473998.1"/>
    </source>
</evidence>
<accession>A0ABD1QCU4</accession>
<name>A0ABD1QCU4_9LAMI</name>
<feature type="region of interest" description="Disordered" evidence="1">
    <location>
        <begin position="386"/>
        <end position="458"/>
    </location>
</feature>
<comment type="caution">
    <text evidence="2">The sequence shown here is derived from an EMBL/GenBank/DDBJ whole genome shotgun (WGS) entry which is preliminary data.</text>
</comment>
<protein>
    <submittedName>
        <fullName evidence="2">Uncharacterized protein</fullName>
    </submittedName>
</protein>
<sequence length="458" mass="50176">MTKLQPGLVASFYLRQSRDRQERTQLQRWFVPRSQSQPVMSWSANQVGLSGSISLQSTVSIEMTKGNSISVSLSSQNIVKIDRPNTTDGVVSDSDVVMPEGHYSWHSSFYKSGENRDIYLGLESLDDFLPRATADMETIAEDSILSSEAASVDAPSTKNAGLSIPVHSSIDASTCPQQSAVQDPLTGGELIISSSYGGDHMDNISVETEEMDVMDTQVLSELTTRSGRRSGKFQPKPKIQMQNKIHEASITNADGLESALCLQDSQSLPSEIDFRDQCSIPAFPPDDVLDLSAVGFTHAIPTESMPELLVNQDPIDLMETSRLDSGFPGDHPEHHARNRKCKTRGSVPSPEQQNASTSGQENEAGRSLRPRKNIRNVFQLVDEFDDEVPGDREFPAECPSSSVIGEDNIADKEIQVENESQTKKVKKNSVKPIGDKEKPAGKRKKAKEALDPGSEIKT</sequence>
<proteinExistence type="predicted"/>
<evidence type="ECO:0000256" key="1">
    <source>
        <dbReference type="SAM" id="MobiDB-lite"/>
    </source>
</evidence>
<reference evidence="3" key="1">
    <citation type="submission" date="2024-07" db="EMBL/GenBank/DDBJ databases">
        <title>Two chromosome-level genome assemblies of Korean endemic species Abeliophyllum distichum and Forsythia ovata (Oleaceae).</title>
        <authorList>
            <person name="Jang H."/>
        </authorList>
    </citation>
    <scope>NUCLEOTIDE SEQUENCE [LARGE SCALE GENOMIC DNA]</scope>
</reference>
<dbReference type="AlphaFoldDB" id="A0ABD1QCU4"/>
<dbReference type="EMBL" id="JBFOLJ010000015">
    <property type="protein sequence ID" value="KAL2473998.1"/>
    <property type="molecule type" value="Genomic_DNA"/>
</dbReference>
<feature type="compositionally biased region" description="Basic and acidic residues" evidence="1">
    <location>
        <begin position="447"/>
        <end position="458"/>
    </location>
</feature>